<accession>A0AAQ3MVL0</accession>
<feature type="region of interest" description="Disordered" evidence="1">
    <location>
        <begin position="84"/>
        <end position="103"/>
    </location>
</feature>
<keyword evidence="3" id="KW-1185">Reference proteome</keyword>
<evidence type="ECO:0000313" key="3">
    <source>
        <dbReference type="Proteomes" id="UP001374535"/>
    </source>
</evidence>
<dbReference type="EMBL" id="CP144692">
    <property type="protein sequence ID" value="WVY98544.1"/>
    <property type="molecule type" value="Genomic_DNA"/>
</dbReference>
<evidence type="ECO:0000256" key="1">
    <source>
        <dbReference type="SAM" id="MobiDB-lite"/>
    </source>
</evidence>
<gene>
    <name evidence="2" type="ORF">V8G54_030695</name>
</gene>
<name>A0AAQ3MVL0_VIGMU</name>
<feature type="compositionally biased region" description="Polar residues" evidence="1">
    <location>
        <begin position="85"/>
        <end position="103"/>
    </location>
</feature>
<evidence type="ECO:0000313" key="2">
    <source>
        <dbReference type="EMBL" id="WVY98544.1"/>
    </source>
</evidence>
<reference evidence="2 3" key="1">
    <citation type="journal article" date="2023" name="Life. Sci Alliance">
        <title>Evolutionary insights into 3D genome organization and epigenetic landscape of Vigna mungo.</title>
        <authorList>
            <person name="Junaid A."/>
            <person name="Singh B."/>
            <person name="Bhatia S."/>
        </authorList>
    </citation>
    <scope>NUCLEOTIDE SEQUENCE [LARGE SCALE GENOMIC DNA]</scope>
    <source>
        <strain evidence="2">Urdbean</strain>
    </source>
</reference>
<protein>
    <submittedName>
        <fullName evidence="2">Uncharacterized protein</fullName>
    </submittedName>
</protein>
<dbReference type="AlphaFoldDB" id="A0AAQ3MVL0"/>
<organism evidence="2 3">
    <name type="scientific">Vigna mungo</name>
    <name type="common">Black gram</name>
    <name type="synonym">Phaseolus mungo</name>
    <dbReference type="NCBI Taxonomy" id="3915"/>
    <lineage>
        <taxon>Eukaryota</taxon>
        <taxon>Viridiplantae</taxon>
        <taxon>Streptophyta</taxon>
        <taxon>Embryophyta</taxon>
        <taxon>Tracheophyta</taxon>
        <taxon>Spermatophyta</taxon>
        <taxon>Magnoliopsida</taxon>
        <taxon>eudicotyledons</taxon>
        <taxon>Gunneridae</taxon>
        <taxon>Pentapetalae</taxon>
        <taxon>rosids</taxon>
        <taxon>fabids</taxon>
        <taxon>Fabales</taxon>
        <taxon>Fabaceae</taxon>
        <taxon>Papilionoideae</taxon>
        <taxon>50 kb inversion clade</taxon>
        <taxon>NPAAA clade</taxon>
        <taxon>indigoferoid/millettioid clade</taxon>
        <taxon>Phaseoleae</taxon>
        <taxon>Vigna</taxon>
    </lineage>
</organism>
<dbReference type="Proteomes" id="UP001374535">
    <property type="component" value="Chromosome 9"/>
</dbReference>
<proteinExistence type="predicted"/>
<sequence length="124" mass="13652">MMSSSLPLAPPSTAVEISQLLKAKGVLTTQLEYIKFSHMQCAQKEKDSVTCYLDEEAHARLDSSDDEGSIEDVTEDTIKVRVGNHNFSGSHKHGQSSPCPKSLSPIRSTQFPDYVLRKIITAIC</sequence>